<reference evidence="3 4" key="1">
    <citation type="submission" date="2017-12" db="EMBL/GenBank/DDBJ databases">
        <title>The whole genome sequence of the Acidipropionibacterium virtanenii sp. nov. type strain JS278.</title>
        <authorList>
            <person name="Laine P."/>
            <person name="Deptula P."/>
            <person name="Varmanen P."/>
            <person name="Auvinen P."/>
        </authorList>
    </citation>
    <scope>NUCLEOTIDE SEQUENCE [LARGE SCALE GENOMIC DNA]</scope>
    <source>
        <strain evidence="3 4">JS278</strain>
    </source>
</reference>
<accession>A0A344UXN1</accession>
<evidence type="ECO:0000256" key="1">
    <source>
        <dbReference type="SAM" id="MobiDB-lite"/>
    </source>
</evidence>
<proteinExistence type="predicted"/>
<dbReference type="InterPro" id="IPR011009">
    <property type="entry name" value="Kinase-like_dom_sf"/>
</dbReference>
<evidence type="ECO:0000259" key="2">
    <source>
        <dbReference type="Pfam" id="PF01636"/>
    </source>
</evidence>
<dbReference type="Gene3D" id="3.90.1200.10">
    <property type="match status" value="1"/>
</dbReference>
<dbReference type="Proteomes" id="UP000251995">
    <property type="component" value="Chromosome"/>
</dbReference>
<name>A0A344UXN1_9ACTN</name>
<dbReference type="InterPro" id="IPR002575">
    <property type="entry name" value="Aminoglycoside_PTrfase"/>
</dbReference>
<dbReference type="KEGG" id="acij:JS278_02895"/>
<dbReference type="InterPro" id="IPR051678">
    <property type="entry name" value="AGP_Transferase"/>
</dbReference>
<dbReference type="Pfam" id="PF01636">
    <property type="entry name" value="APH"/>
    <property type="match status" value="1"/>
</dbReference>
<dbReference type="Gene3D" id="3.30.200.20">
    <property type="entry name" value="Phosphorylase Kinase, domain 1"/>
    <property type="match status" value="1"/>
</dbReference>
<sequence length="311" mass="33953">MLHQMTSTPTADDGLPPTLESTPPAEVDITVDLLRALLSDQHPDLADRELTVAANGWDNVIVRIGADLLARLPRRRLAASLVLHEQRWLPGLAEGLPISVPSPVREGRPGLGYPWAWSICPWFDGDMAADVALADPSREADRLGSFLHALHRPAPADAPSNPYRDVPVTALLPRIRDNLERLGPGRDHLAELVDELAPTPAWHGPPVWVHGDLHAANLLVTDDRISTVLDFGDLTSGDPAVDLAVAWMLFDADARRRFRTAAGGGEPVDDATWDRARLWAVHLGLNFLLHSADSERFARMGDRLLRAVTGP</sequence>
<dbReference type="GO" id="GO:0004674">
    <property type="term" value="F:protein serine/threonine kinase activity"/>
    <property type="evidence" value="ECO:0007669"/>
    <property type="project" value="UniProtKB-EC"/>
</dbReference>
<keyword evidence="3" id="KW-0808">Transferase</keyword>
<organism evidence="3 4">
    <name type="scientific">Acidipropionibacterium virtanenii</name>
    <dbReference type="NCBI Taxonomy" id="2057246"/>
    <lineage>
        <taxon>Bacteria</taxon>
        <taxon>Bacillati</taxon>
        <taxon>Actinomycetota</taxon>
        <taxon>Actinomycetes</taxon>
        <taxon>Propionibacteriales</taxon>
        <taxon>Propionibacteriaceae</taxon>
        <taxon>Acidipropionibacterium</taxon>
    </lineage>
</organism>
<dbReference type="PANTHER" id="PTHR21310:SF42">
    <property type="entry name" value="BIFUNCTIONAL AAC_APH"/>
    <property type="match status" value="1"/>
</dbReference>
<evidence type="ECO:0000313" key="3">
    <source>
        <dbReference type="EMBL" id="AXE40029.1"/>
    </source>
</evidence>
<protein>
    <submittedName>
        <fullName evidence="3">Stress response kinase A</fullName>
        <ecNumber evidence="3">2.7.11.1</ecNumber>
    </submittedName>
</protein>
<feature type="region of interest" description="Disordered" evidence="1">
    <location>
        <begin position="1"/>
        <end position="23"/>
    </location>
</feature>
<gene>
    <name evidence="3" type="primary">srkA</name>
    <name evidence="3" type="ORF">JS278_02895</name>
</gene>
<dbReference type="SUPFAM" id="SSF56112">
    <property type="entry name" value="Protein kinase-like (PK-like)"/>
    <property type="match status" value="1"/>
</dbReference>
<dbReference type="AlphaFoldDB" id="A0A344UXN1"/>
<dbReference type="PANTHER" id="PTHR21310">
    <property type="entry name" value="AMINOGLYCOSIDE PHOSPHOTRANSFERASE-RELATED-RELATED"/>
    <property type="match status" value="1"/>
</dbReference>
<feature type="domain" description="Aminoglycoside phosphotransferase" evidence="2">
    <location>
        <begin position="50"/>
        <end position="279"/>
    </location>
</feature>
<dbReference type="EMBL" id="CP025198">
    <property type="protein sequence ID" value="AXE40029.1"/>
    <property type="molecule type" value="Genomic_DNA"/>
</dbReference>
<keyword evidence="3" id="KW-0418">Kinase</keyword>
<feature type="compositionally biased region" description="Polar residues" evidence="1">
    <location>
        <begin position="1"/>
        <end position="10"/>
    </location>
</feature>
<evidence type="ECO:0000313" key="4">
    <source>
        <dbReference type="Proteomes" id="UP000251995"/>
    </source>
</evidence>
<keyword evidence="4" id="KW-1185">Reference proteome</keyword>
<dbReference type="CDD" id="cd05155">
    <property type="entry name" value="APH_ChoK_like_1"/>
    <property type="match status" value="1"/>
</dbReference>
<dbReference type="EC" id="2.7.11.1" evidence="3"/>